<feature type="domain" description="Extensin-like C-terminal" evidence="1">
    <location>
        <begin position="66"/>
        <end position="236"/>
    </location>
</feature>
<protein>
    <submittedName>
        <fullName evidence="2">Extensin</fullName>
    </submittedName>
</protein>
<evidence type="ECO:0000313" key="2">
    <source>
        <dbReference type="EMBL" id="PTU76091.1"/>
    </source>
</evidence>
<proteinExistence type="predicted"/>
<reference evidence="2 3" key="1">
    <citation type="submission" date="2018-04" db="EMBL/GenBank/DDBJ databases">
        <title>Pseudomonas sp. nov., isolated from mangrove soil.</title>
        <authorList>
            <person name="Chen C."/>
        </authorList>
    </citation>
    <scope>NUCLEOTIDE SEQUENCE [LARGE SCALE GENOMIC DNA]</scope>
    <source>
        <strain evidence="2 3">TC-11</strain>
    </source>
</reference>
<dbReference type="AlphaFoldDB" id="A0A2T5PED6"/>
<comment type="caution">
    <text evidence="2">The sequence shown here is derived from an EMBL/GenBank/DDBJ whole genome shotgun (WGS) entry which is preliminary data.</text>
</comment>
<dbReference type="InterPro" id="IPR009683">
    <property type="entry name" value="Extensin-like_C"/>
</dbReference>
<keyword evidence="3" id="KW-1185">Reference proteome</keyword>
<evidence type="ECO:0000313" key="3">
    <source>
        <dbReference type="Proteomes" id="UP000244064"/>
    </source>
</evidence>
<dbReference type="EMBL" id="QASN01000002">
    <property type="protein sequence ID" value="PTU76091.1"/>
    <property type="molecule type" value="Genomic_DNA"/>
</dbReference>
<name>A0A2T5PED6_9PSED</name>
<dbReference type="RefSeq" id="WP_108104084.1">
    <property type="nucleotide sequence ID" value="NZ_QASN01000002.1"/>
</dbReference>
<dbReference type="Pfam" id="PF06904">
    <property type="entry name" value="Extensin-like_C"/>
    <property type="match status" value="1"/>
</dbReference>
<gene>
    <name evidence="2" type="ORF">DBO85_00170</name>
</gene>
<organism evidence="2 3">
    <name type="scientific">Pseudomonas mangrovi</name>
    <dbReference type="NCBI Taxonomy" id="2161748"/>
    <lineage>
        <taxon>Bacteria</taxon>
        <taxon>Pseudomonadati</taxon>
        <taxon>Pseudomonadota</taxon>
        <taxon>Gammaproteobacteria</taxon>
        <taxon>Pseudomonadales</taxon>
        <taxon>Pseudomonadaceae</taxon>
        <taxon>Pseudomonas</taxon>
    </lineage>
</organism>
<evidence type="ECO:0000259" key="1">
    <source>
        <dbReference type="Pfam" id="PF06904"/>
    </source>
</evidence>
<dbReference type="Proteomes" id="UP000244064">
    <property type="component" value="Unassembled WGS sequence"/>
</dbReference>
<accession>A0A2T5PED6</accession>
<dbReference type="OrthoDB" id="9809788at2"/>
<sequence length="236" mass="25872">MSEVGNGSARGFLLFLLLLALAAAALLRGWVEIPPRWNPWAPLDLGEPPNFLSGFKMARLRDDPRRCLQALETSQLRFDPVADSLPAPGCPLENSVRLRSSDTLALGGDFLASCPLAAAFALFEEHGLQPAADAVYGQPVVRIEHYGSFACRNIGGSSRRSQHASANALDIAGFRLRDGTRITLARDWNGSEREQRFLRQVRDAACGPFNAVLGPEYNAAHHDHLHLDMGTFRICR</sequence>